<evidence type="ECO:0000313" key="1">
    <source>
        <dbReference type="EMBL" id="KAI7941948.1"/>
    </source>
</evidence>
<proteinExistence type="predicted"/>
<comment type="caution">
    <text evidence="1">The sequence shown here is derived from an EMBL/GenBank/DDBJ whole genome shotgun (WGS) entry which is preliminary data.</text>
</comment>
<keyword evidence="2" id="KW-1185">Reference proteome</keyword>
<evidence type="ECO:0000313" key="2">
    <source>
        <dbReference type="Proteomes" id="UP001060170"/>
    </source>
</evidence>
<dbReference type="Proteomes" id="UP001060170">
    <property type="component" value="Chromosome 12"/>
</dbReference>
<protein>
    <submittedName>
        <fullName evidence="1">Uncharacterized protein</fullName>
    </submittedName>
</protein>
<reference evidence="2" key="1">
    <citation type="journal article" date="2018" name="BMC Genomics">
        <title>Genomic insights into host adaptation between the wheat stripe rust pathogen (Puccinia striiformis f. sp. tritici) and the barley stripe rust pathogen (Puccinia striiformis f. sp. hordei).</title>
        <authorList>
            <person name="Xia C."/>
            <person name="Wang M."/>
            <person name="Yin C."/>
            <person name="Cornejo O.E."/>
            <person name="Hulbert S.H."/>
            <person name="Chen X."/>
        </authorList>
    </citation>
    <scope>NUCLEOTIDE SEQUENCE [LARGE SCALE GENOMIC DNA]</scope>
    <source>
        <strain evidence="2">93-210</strain>
    </source>
</reference>
<dbReference type="EMBL" id="CM045876">
    <property type="protein sequence ID" value="KAI7941948.1"/>
    <property type="molecule type" value="Genomic_DNA"/>
</dbReference>
<reference evidence="1 2" key="3">
    <citation type="journal article" date="2022" name="Microbiol. Spectr.">
        <title>Folding features and dynamics of 3D genome architecture in plant fungal pathogens.</title>
        <authorList>
            <person name="Xia C."/>
        </authorList>
    </citation>
    <scope>NUCLEOTIDE SEQUENCE [LARGE SCALE GENOMIC DNA]</scope>
    <source>
        <strain evidence="1 2">93-210</strain>
    </source>
</reference>
<name>A0ACC0DYP0_9BASI</name>
<organism evidence="1 2">
    <name type="scientific">Puccinia striiformis f. sp. tritici</name>
    <dbReference type="NCBI Taxonomy" id="168172"/>
    <lineage>
        <taxon>Eukaryota</taxon>
        <taxon>Fungi</taxon>
        <taxon>Dikarya</taxon>
        <taxon>Basidiomycota</taxon>
        <taxon>Pucciniomycotina</taxon>
        <taxon>Pucciniomycetes</taxon>
        <taxon>Pucciniales</taxon>
        <taxon>Pucciniaceae</taxon>
        <taxon>Puccinia</taxon>
    </lineage>
</organism>
<sequence length="284" mass="32503">MQRPRLTRILQRTRKLRHQHRRYSRTSTEPTRVAIHVWSRISGFFILQVCRLLALDQQAILDREISIDLFERLPPPFGLSRYGVAPDHPQVKNCELLVAQVAEHPRFRYYGNTIVLGEDAEKPALDDRIPIRLKTLKPEYDVVLLSTIARNVSLDTIRILSTDTQVLAKTDISGKALKMLDKSRVKHVKIVGRSSPPQAAFTTRKSRELIGLPNVKIRIDRELLDDTAGSIAEPGVLSRMAKCRLFKRLLEIMLKASNRPSLPTGSRTTVQYLRPKKIQNNHNK</sequence>
<reference evidence="2" key="2">
    <citation type="journal article" date="2018" name="Mol. Plant Microbe Interact.">
        <title>Genome sequence resources for the wheat stripe rust pathogen (Puccinia striiformis f. sp. tritici) and the barley stripe rust pathogen (Puccinia striiformis f. sp. hordei).</title>
        <authorList>
            <person name="Xia C."/>
            <person name="Wang M."/>
            <person name="Yin C."/>
            <person name="Cornejo O.E."/>
            <person name="Hulbert S.H."/>
            <person name="Chen X."/>
        </authorList>
    </citation>
    <scope>NUCLEOTIDE SEQUENCE [LARGE SCALE GENOMIC DNA]</scope>
    <source>
        <strain evidence="2">93-210</strain>
    </source>
</reference>
<gene>
    <name evidence="1" type="ORF">MJO28_011975</name>
</gene>
<accession>A0ACC0DYP0</accession>